<reference evidence="2" key="1">
    <citation type="journal article" date="2021" name="Nat. Commun.">
        <title>Genetic determinants of endophytism in the Arabidopsis root mycobiome.</title>
        <authorList>
            <person name="Mesny F."/>
            <person name="Miyauchi S."/>
            <person name="Thiergart T."/>
            <person name="Pickel B."/>
            <person name="Atanasova L."/>
            <person name="Karlsson M."/>
            <person name="Huettel B."/>
            <person name="Barry K.W."/>
            <person name="Haridas S."/>
            <person name="Chen C."/>
            <person name="Bauer D."/>
            <person name="Andreopoulos W."/>
            <person name="Pangilinan J."/>
            <person name="LaButti K."/>
            <person name="Riley R."/>
            <person name="Lipzen A."/>
            <person name="Clum A."/>
            <person name="Drula E."/>
            <person name="Henrissat B."/>
            <person name="Kohler A."/>
            <person name="Grigoriev I.V."/>
            <person name="Martin F.M."/>
            <person name="Hacquard S."/>
        </authorList>
    </citation>
    <scope>NUCLEOTIDE SEQUENCE</scope>
    <source>
        <strain evidence="2">MPI-CAGE-AT-0147</strain>
    </source>
</reference>
<feature type="chain" id="PRO_5040203223" evidence="1">
    <location>
        <begin position="20"/>
        <end position="190"/>
    </location>
</feature>
<keyword evidence="1" id="KW-0732">Signal</keyword>
<dbReference type="Proteomes" id="UP000738349">
    <property type="component" value="Unassembled WGS sequence"/>
</dbReference>
<gene>
    <name evidence="2" type="ORF">EDB81DRAFT_799373</name>
</gene>
<organism evidence="2 3">
    <name type="scientific">Dactylonectria macrodidyma</name>
    <dbReference type="NCBI Taxonomy" id="307937"/>
    <lineage>
        <taxon>Eukaryota</taxon>
        <taxon>Fungi</taxon>
        <taxon>Dikarya</taxon>
        <taxon>Ascomycota</taxon>
        <taxon>Pezizomycotina</taxon>
        <taxon>Sordariomycetes</taxon>
        <taxon>Hypocreomycetidae</taxon>
        <taxon>Hypocreales</taxon>
        <taxon>Nectriaceae</taxon>
        <taxon>Dactylonectria</taxon>
    </lineage>
</organism>
<evidence type="ECO:0000256" key="1">
    <source>
        <dbReference type="SAM" id="SignalP"/>
    </source>
</evidence>
<protein>
    <submittedName>
        <fullName evidence="2">Uncharacterized protein</fullName>
    </submittedName>
</protein>
<proteinExistence type="predicted"/>
<accession>A0A9P9ENV7</accession>
<evidence type="ECO:0000313" key="2">
    <source>
        <dbReference type="EMBL" id="KAH7141073.1"/>
    </source>
</evidence>
<dbReference type="OrthoDB" id="5217917at2759"/>
<dbReference type="AlphaFoldDB" id="A0A9P9ENV7"/>
<comment type="caution">
    <text evidence="2">The sequence shown here is derived from an EMBL/GenBank/DDBJ whole genome shotgun (WGS) entry which is preliminary data.</text>
</comment>
<dbReference type="EMBL" id="JAGMUV010000011">
    <property type="protein sequence ID" value="KAH7141073.1"/>
    <property type="molecule type" value="Genomic_DNA"/>
</dbReference>
<name>A0A9P9ENV7_9HYPO</name>
<keyword evidence="3" id="KW-1185">Reference proteome</keyword>
<evidence type="ECO:0000313" key="3">
    <source>
        <dbReference type="Proteomes" id="UP000738349"/>
    </source>
</evidence>
<feature type="signal peptide" evidence="1">
    <location>
        <begin position="1"/>
        <end position="19"/>
    </location>
</feature>
<sequence>MRVLPALSFISALTPGAYTFEFTSPDTSKPVNLSEPVVFKWPLATGKPTEPWLQIIFATGDLSQWSRWAVHPNQIDITNVSTWTWDSPKWIEEVNADGVKQILLKGENNWFEAAFSDDPAVSTWENPVKTEKFEIVGYPNLGDPNSEDSIYAEDPADSGDSGAGVITPSPSLVLAAGSLALILSLTTWKM</sequence>